<evidence type="ECO:0000313" key="3">
    <source>
        <dbReference type="Proteomes" id="UP000018208"/>
    </source>
</evidence>
<dbReference type="AlphaFoldDB" id="V6LJW8"/>
<dbReference type="EMBL" id="AUWU02000004">
    <property type="protein sequence ID" value="KAH0574337.1"/>
    <property type="molecule type" value="Genomic_DNA"/>
</dbReference>
<evidence type="ECO:0000313" key="2">
    <source>
        <dbReference type="EMBL" id="KAH0574337.1"/>
    </source>
</evidence>
<gene>
    <name evidence="1" type="ORF">SS50377_15278</name>
    <name evidence="2" type="ORF">SS50377_24292</name>
</gene>
<accession>V6LJW8</accession>
<reference evidence="2" key="2">
    <citation type="submission" date="2020-12" db="EMBL/GenBank/DDBJ databases">
        <title>New Spironucleus salmonicida genome in near-complete chromosomes.</title>
        <authorList>
            <person name="Xu F."/>
            <person name="Kurt Z."/>
            <person name="Jimenez-Gonzalez A."/>
            <person name="Astvaldsson A."/>
            <person name="Andersson J.O."/>
            <person name="Svard S.G."/>
        </authorList>
    </citation>
    <scope>NUCLEOTIDE SEQUENCE</scope>
    <source>
        <strain evidence="2">ATCC 50377</strain>
    </source>
</reference>
<dbReference type="VEuPathDB" id="GiardiaDB:SS50377_24292"/>
<protein>
    <submittedName>
        <fullName evidence="1">Uncharacterized protein</fullName>
    </submittedName>
</protein>
<proteinExistence type="predicted"/>
<organism evidence="1">
    <name type="scientific">Spironucleus salmonicida</name>
    <dbReference type="NCBI Taxonomy" id="348837"/>
    <lineage>
        <taxon>Eukaryota</taxon>
        <taxon>Metamonada</taxon>
        <taxon>Diplomonadida</taxon>
        <taxon>Hexamitidae</taxon>
        <taxon>Hexamitinae</taxon>
        <taxon>Spironucleus</taxon>
    </lineage>
</organism>
<sequence>MRYSLHRQYLGLCKPQNWSNSIFITPYQMIDFEFQAKTPNPATYQVQVKKFTQKVPYVIQTQKKAQIRPKIKIHIPAPPLQIAQVSPFHIDEEQLLARWRTLLSKVETLQRTLAQVTSTIAAFFTGPQVLHIARFQLRRDFCNVLDAKTALQNDWYSVEYGSLSDMTTLCLRGSGVFVEFYGARRIILAIFELTLFDFEWNSGGQEWVKKDHQQVRFEQDELQDLQNKEKLRFQVQNLK</sequence>
<name>V6LJW8_9EUKA</name>
<evidence type="ECO:0000313" key="1">
    <source>
        <dbReference type="EMBL" id="EST44832.1"/>
    </source>
</evidence>
<reference evidence="1 2" key="1">
    <citation type="journal article" date="2014" name="PLoS Genet.">
        <title>The Genome of Spironucleus salmonicida Highlights a Fish Pathogen Adapted to Fluctuating Environments.</title>
        <authorList>
            <person name="Xu F."/>
            <person name="Jerlstrom-Hultqvist J."/>
            <person name="Einarsson E."/>
            <person name="Astvaldsson A."/>
            <person name="Svard S.G."/>
            <person name="Andersson J.O."/>
        </authorList>
    </citation>
    <scope>NUCLEOTIDE SEQUENCE</scope>
    <source>
        <strain evidence="2">ATCC 50377</strain>
    </source>
</reference>
<dbReference type="EMBL" id="KI546107">
    <property type="protein sequence ID" value="EST44832.1"/>
    <property type="molecule type" value="Genomic_DNA"/>
</dbReference>
<keyword evidence="3" id="KW-1185">Reference proteome</keyword>
<dbReference type="Proteomes" id="UP000018208">
    <property type="component" value="Unassembled WGS sequence"/>
</dbReference>